<name>A0A1Y6BEM4_9BACT</name>
<proteinExistence type="predicted"/>
<dbReference type="AlphaFoldDB" id="A0A1Y6BEM4"/>
<accession>A0A1Y6BEM4</accession>
<keyword evidence="3" id="KW-1185">Reference proteome</keyword>
<dbReference type="InterPro" id="IPR025164">
    <property type="entry name" value="Toastrack_DUF4097"/>
</dbReference>
<evidence type="ECO:0000313" key="2">
    <source>
        <dbReference type="EMBL" id="SMF00156.1"/>
    </source>
</evidence>
<dbReference type="EMBL" id="FWZT01000003">
    <property type="protein sequence ID" value="SMF00156.1"/>
    <property type="molecule type" value="Genomic_DNA"/>
</dbReference>
<evidence type="ECO:0000259" key="1">
    <source>
        <dbReference type="Pfam" id="PF13349"/>
    </source>
</evidence>
<dbReference type="Pfam" id="PF13349">
    <property type="entry name" value="DUF4097"/>
    <property type="match status" value="1"/>
</dbReference>
<gene>
    <name evidence="2" type="ORF">SAMN06296036_10379</name>
</gene>
<protein>
    <submittedName>
        <fullName evidence="2">Putative adhesin</fullName>
    </submittedName>
</protein>
<sequence>MNSTIRFLISILFATQGAILLAETRTETKRFSLNDITELEMDFSHLDLEIVASNDESIGLTLTQDFQGNVKPECLMTISSEKSTKNLSLETKFVESSTSRRCSVDRQLKVLLGSTKLAALKLDLNHGKLKWDTLIALQADIETAHGRSEISRAQVTGSFKLEAKHGDLKVGSIQAKSVDIEGKHGDANISAIRALEQASIAWRHGDQDIEDVSASHLEIVQNHGDLQIEGFKGNTTKGENSHGSAKLAITAQSLQWESRHSKLTLSGKVSKSVNIEGEHGSFNLDGQFGQVTLMGSHTAIEFRQASLDKGFSLDARTSHQDIDVFLPKEFKSELDLRADKINIIDSDRSQSFARRVQQKNKDASSNQLLKLHSSHGDINIRKTL</sequence>
<organism evidence="2 3">
    <name type="scientific">Pseudobacteriovorax antillogorgiicola</name>
    <dbReference type="NCBI Taxonomy" id="1513793"/>
    <lineage>
        <taxon>Bacteria</taxon>
        <taxon>Pseudomonadati</taxon>
        <taxon>Bdellovibrionota</taxon>
        <taxon>Oligoflexia</taxon>
        <taxon>Oligoflexales</taxon>
        <taxon>Pseudobacteriovoracaceae</taxon>
        <taxon>Pseudobacteriovorax</taxon>
    </lineage>
</organism>
<dbReference type="Proteomes" id="UP000192907">
    <property type="component" value="Unassembled WGS sequence"/>
</dbReference>
<dbReference type="RefSeq" id="WP_132316235.1">
    <property type="nucleotide sequence ID" value="NZ_FWZT01000003.1"/>
</dbReference>
<feature type="domain" description="DUF4097" evidence="1">
    <location>
        <begin position="36"/>
        <end position="232"/>
    </location>
</feature>
<reference evidence="3" key="1">
    <citation type="submission" date="2017-04" db="EMBL/GenBank/DDBJ databases">
        <authorList>
            <person name="Varghese N."/>
            <person name="Submissions S."/>
        </authorList>
    </citation>
    <scope>NUCLEOTIDE SEQUENCE [LARGE SCALE GENOMIC DNA]</scope>
    <source>
        <strain evidence="3">RKEM611</strain>
    </source>
</reference>
<evidence type="ECO:0000313" key="3">
    <source>
        <dbReference type="Proteomes" id="UP000192907"/>
    </source>
</evidence>
<dbReference type="STRING" id="1513793.SAMN06296036_10379"/>